<name>A0A4Y2FKR7_ARAVE</name>
<keyword evidence="2" id="KW-1185">Reference proteome</keyword>
<evidence type="ECO:0000313" key="1">
    <source>
        <dbReference type="EMBL" id="GBM41831.1"/>
    </source>
</evidence>
<reference evidence="1 2" key="1">
    <citation type="journal article" date="2019" name="Sci. Rep.">
        <title>Orb-weaving spider Araneus ventricosus genome elucidates the spidroin gene catalogue.</title>
        <authorList>
            <person name="Kono N."/>
            <person name="Nakamura H."/>
            <person name="Ohtoshi R."/>
            <person name="Moran D.A.P."/>
            <person name="Shinohara A."/>
            <person name="Yoshida Y."/>
            <person name="Fujiwara M."/>
            <person name="Mori M."/>
            <person name="Tomita M."/>
            <person name="Arakawa K."/>
        </authorList>
    </citation>
    <scope>NUCLEOTIDE SEQUENCE [LARGE SCALE GENOMIC DNA]</scope>
</reference>
<protein>
    <submittedName>
        <fullName evidence="1">Uncharacterized protein</fullName>
    </submittedName>
</protein>
<sequence>MSQLPIGLALRCENMFQSSTVTTDSQRPALTHVSRLRRRYSTATCPIGFVILYQMSLIRHQFALAAVRRSLCIFSRTRRVLNACAETATGSR</sequence>
<accession>A0A4Y2FKR7</accession>
<dbReference type="AlphaFoldDB" id="A0A4Y2FKR7"/>
<organism evidence="1 2">
    <name type="scientific">Araneus ventricosus</name>
    <name type="common">Orbweaver spider</name>
    <name type="synonym">Epeira ventricosa</name>
    <dbReference type="NCBI Taxonomy" id="182803"/>
    <lineage>
        <taxon>Eukaryota</taxon>
        <taxon>Metazoa</taxon>
        <taxon>Ecdysozoa</taxon>
        <taxon>Arthropoda</taxon>
        <taxon>Chelicerata</taxon>
        <taxon>Arachnida</taxon>
        <taxon>Araneae</taxon>
        <taxon>Araneomorphae</taxon>
        <taxon>Entelegynae</taxon>
        <taxon>Araneoidea</taxon>
        <taxon>Araneidae</taxon>
        <taxon>Araneus</taxon>
    </lineage>
</organism>
<proteinExistence type="predicted"/>
<gene>
    <name evidence="1" type="ORF">AVEN_122452_1</name>
</gene>
<dbReference type="EMBL" id="BGPR01000974">
    <property type="protein sequence ID" value="GBM41831.1"/>
    <property type="molecule type" value="Genomic_DNA"/>
</dbReference>
<dbReference type="Proteomes" id="UP000499080">
    <property type="component" value="Unassembled WGS sequence"/>
</dbReference>
<comment type="caution">
    <text evidence="1">The sequence shown here is derived from an EMBL/GenBank/DDBJ whole genome shotgun (WGS) entry which is preliminary data.</text>
</comment>
<evidence type="ECO:0000313" key="2">
    <source>
        <dbReference type="Proteomes" id="UP000499080"/>
    </source>
</evidence>